<dbReference type="PANTHER" id="PTHR47203">
    <property type="match status" value="1"/>
</dbReference>
<dbReference type="Gene3D" id="1.10.340.30">
    <property type="entry name" value="Hypothetical protein, domain 2"/>
    <property type="match status" value="1"/>
</dbReference>
<proteinExistence type="predicted"/>
<dbReference type="GO" id="GO:0006285">
    <property type="term" value="P:base-excision repair, AP site formation"/>
    <property type="evidence" value="ECO:0007669"/>
    <property type="project" value="UniProtKB-ARBA"/>
</dbReference>
<feature type="region of interest" description="Disordered" evidence="1">
    <location>
        <begin position="1"/>
        <end position="85"/>
    </location>
</feature>
<dbReference type="SMART" id="SM00478">
    <property type="entry name" value="ENDO3c"/>
    <property type="match status" value="1"/>
</dbReference>
<dbReference type="AlphaFoldDB" id="A0A395MXH0"/>
<dbReference type="GO" id="GO:0003824">
    <property type="term" value="F:catalytic activity"/>
    <property type="evidence" value="ECO:0007669"/>
    <property type="project" value="InterPro"/>
</dbReference>
<dbReference type="Proteomes" id="UP000265631">
    <property type="component" value="Unassembled WGS sequence"/>
</dbReference>
<comment type="caution">
    <text evidence="3">The sequence shown here is derived from an EMBL/GenBank/DDBJ whole genome shotgun (WGS) entry which is preliminary data.</text>
</comment>
<evidence type="ECO:0000313" key="3">
    <source>
        <dbReference type="EMBL" id="RFN52427.1"/>
    </source>
</evidence>
<evidence type="ECO:0000313" key="4">
    <source>
        <dbReference type="Proteomes" id="UP000265631"/>
    </source>
</evidence>
<feature type="compositionally biased region" description="Polar residues" evidence="1">
    <location>
        <begin position="40"/>
        <end position="61"/>
    </location>
</feature>
<organism evidence="3 4">
    <name type="scientific">Fusarium flagelliforme</name>
    <dbReference type="NCBI Taxonomy" id="2675880"/>
    <lineage>
        <taxon>Eukaryota</taxon>
        <taxon>Fungi</taxon>
        <taxon>Dikarya</taxon>
        <taxon>Ascomycota</taxon>
        <taxon>Pezizomycotina</taxon>
        <taxon>Sordariomycetes</taxon>
        <taxon>Hypocreomycetidae</taxon>
        <taxon>Hypocreales</taxon>
        <taxon>Nectriaceae</taxon>
        <taxon>Fusarium</taxon>
        <taxon>Fusarium incarnatum-equiseti species complex</taxon>
    </lineage>
</organism>
<dbReference type="CDD" id="cd00056">
    <property type="entry name" value="ENDO3c"/>
    <property type="match status" value="1"/>
</dbReference>
<dbReference type="PANTHER" id="PTHR47203:SF1">
    <property type="entry name" value="HYPOTHETICAL BASE EXCISION DNA REPAIR PROTEIN (EUROFUNG)"/>
    <property type="match status" value="1"/>
</dbReference>
<dbReference type="InterPro" id="IPR003265">
    <property type="entry name" value="HhH-GPD_domain"/>
</dbReference>
<feature type="compositionally biased region" description="Polar residues" evidence="1">
    <location>
        <begin position="1"/>
        <end position="10"/>
    </location>
</feature>
<keyword evidence="4" id="KW-1185">Reference proteome</keyword>
<protein>
    <submittedName>
        <fullName evidence="3">Base excision dna repair protein</fullName>
    </submittedName>
</protein>
<sequence length="326" mass="36863">MARQTRSMSKVQAEGLPITKRLRQNKPLANTTPARDIHGSVQTSKRTTLGSNKAEVSSGVKNHQAAEKKWASWSQHADSTPYPDFARPTSQECRVAHDILHQLHGESVLRNFGEQDGPVQDGVYTNVMDALVVAALSQATSWANAKRAMNNMAKVYGSTFAYNKIVEGGLDKLADALRPGGMQNRKSKILMGLLRDVKARHGNWDLQYLFNVSDEEVTKEVLRYWGLGPKCAHCLMSICLKRDRFAVDTHIYRLSGLWGWRPWDASIEKSQAHLNFRIPDDIKFMLHYEMIVHGRECRGCRGNKFDALNCEYKRRFTALDSTVQQS</sequence>
<gene>
    <name evidence="3" type="ORF">FIE12Z_3358</name>
</gene>
<reference evidence="3 4" key="1">
    <citation type="journal article" date="2018" name="PLoS Pathog.">
        <title>Evolution of structural diversity of trichothecenes, a family of toxins produced by plant pathogenic and entomopathogenic fungi.</title>
        <authorList>
            <person name="Proctor R.H."/>
            <person name="McCormick S.P."/>
            <person name="Kim H.S."/>
            <person name="Cardoza R.E."/>
            <person name="Stanley A.M."/>
            <person name="Lindo L."/>
            <person name="Kelly A."/>
            <person name="Brown D.W."/>
            <person name="Lee T."/>
            <person name="Vaughan M.M."/>
            <person name="Alexander N.J."/>
            <person name="Busman M."/>
            <person name="Gutierrez S."/>
        </authorList>
    </citation>
    <scope>NUCLEOTIDE SEQUENCE [LARGE SCALE GENOMIC DNA]</scope>
    <source>
        <strain evidence="3 4">NRRL 13405</strain>
    </source>
</reference>
<evidence type="ECO:0000256" key="1">
    <source>
        <dbReference type="SAM" id="MobiDB-lite"/>
    </source>
</evidence>
<accession>A0A395MXH0</accession>
<dbReference type="SUPFAM" id="SSF48150">
    <property type="entry name" value="DNA-glycosylase"/>
    <property type="match status" value="1"/>
</dbReference>
<name>A0A395MXH0_9HYPO</name>
<dbReference type="STRING" id="2594813.A0A395MXH0"/>
<feature type="domain" description="HhH-GPD" evidence="2">
    <location>
        <begin position="136"/>
        <end position="296"/>
    </location>
</feature>
<dbReference type="Pfam" id="PF00730">
    <property type="entry name" value="HhH-GPD"/>
    <property type="match status" value="1"/>
</dbReference>
<dbReference type="InterPro" id="IPR011257">
    <property type="entry name" value="DNA_glycosylase"/>
</dbReference>
<dbReference type="EMBL" id="PXXK01000067">
    <property type="protein sequence ID" value="RFN52427.1"/>
    <property type="molecule type" value="Genomic_DNA"/>
</dbReference>
<evidence type="ECO:0000259" key="2">
    <source>
        <dbReference type="SMART" id="SM00478"/>
    </source>
</evidence>